<proteinExistence type="predicted"/>
<feature type="domain" description="Tyr recombinase" evidence="2">
    <location>
        <begin position="8"/>
        <end position="214"/>
    </location>
</feature>
<dbReference type="GO" id="GO:0003677">
    <property type="term" value="F:DNA binding"/>
    <property type="evidence" value="ECO:0007669"/>
    <property type="project" value="InterPro"/>
</dbReference>
<dbReference type="GO" id="GO:0015074">
    <property type="term" value="P:DNA integration"/>
    <property type="evidence" value="ECO:0007669"/>
    <property type="project" value="InterPro"/>
</dbReference>
<dbReference type="SUPFAM" id="SSF56349">
    <property type="entry name" value="DNA breaking-rejoining enzymes"/>
    <property type="match status" value="1"/>
</dbReference>
<name>A0A415DSK1_9FIRM</name>
<evidence type="ECO:0000256" key="1">
    <source>
        <dbReference type="ARBA" id="ARBA00023172"/>
    </source>
</evidence>
<sequence length="224" mass="25941">MLSEKSIISYSYYYVNCFCRIQLTLNEVSRLRYRFFGVMVSETILRFRISELLAVKYEDFSEEGLGINKQVVPVPEFQREERTKHSLKVGEPKTSCSNRVIPLNEDVIHELAIHKAWQQEDMMKNGYRTDFLFTIDTGELYDKRNVSRACSRYYARIGIENKKLHTYRHTFGTNLCKKGVSIQTASALLGHSDINVTAKYYINVSANEKKKAVELLSGIIRKEG</sequence>
<dbReference type="InterPro" id="IPR011010">
    <property type="entry name" value="DNA_brk_join_enz"/>
</dbReference>
<evidence type="ECO:0000313" key="3">
    <source>
        <dbReference type="EMBL" id="RHJ82673.1"/>
    </source>
</evidence>
<dbReference type="PANTHER" id="PTHR30349:SF64">
    <property type="entry name" value="PROPHAGE INTEGRASE INTD-RELATED"/>
    <property type="match status" value="1"/>
</dbReference>
<evidence type="ECO:0000313" key="4">
    <source>
        <dbReference type="Proteomes" id="UP000284841"/>
    </source>
</evidence>
<dbReference type="GO" id="GO:0006310">
    <property type="term" value="P:DNA recombination"/>
    <property type="evidence" value="ECO:0007669"/>
    <property type="project" value="UniProtKB-KW"/>
</dbReference>
<accession>A0A415DSK1</accession>
<dbReference type="EMBL" id="QRMS01000013">
    <property type="protein sequence ID" value="RHJ82673.1"/>
    <property type="molecule type" value="Genomic_DNA"/>
</dbReference>
<protein>
    <recommendedName>
        <fullName evidence="2">Tyr recombinase domain-containing protein</fullName>
    </recommendedName>
</protein>
<reference evidence="3 4" key="1">
    <citation type="submission" date="2018-08" db="EMBL/GenBank/DDBJ databases">
        <title>A genome reference for cultivated species of the human gut microbiota.</title>
        <authorList>
            <person name="Zou Y."/>
            <person name="Xue W."/>
            <person name="Luo G."/>
        </authorList>
    </citation>
    <scope>NUCLEOTIDE SEQUENCE [LARGE SCALE GENOMIC DNA]</scope>
    <source>
        <strain evidence="3 4">AM07-24</strain>
    </source>
</reference>
<dbReference type="PROSITE" id="PS51898">
    <property type="entry name" value="TYR_RECOMBINASE"/>
    <property type="match status" value="1"/>
</dbReference>
<dbReference type="AlphaFoldDB" id="A0A415DSK1"/>
<dbReference type="PANTHER" id="PTHR30349">
    <property type="entry name" value="PHAGE INTEGRASE-RELATED"/>
    <property type="match status" value="1"/>
</dbReference>
<dbReference type="InterPro" id="IPR050090">
    <property type="entry name" value="Tyrosine_recombinase_XerCD"/>
</dbReference>
<dbReference type="OrthoDB" id="9785687at2"/>
<organism evidence="3 4">
    <name type="scientific">Emergencia timonensis</name>
    <dbReference type="NCBI Taxonomy" id="1776384"/>
    <lineage>
        <taxon>Bacteria</taxon>
        <taxon>Bacillati</taxon>
        <taxon>Bacillota</taxon>
        <taxon>Clostridia</taxon>
        <taxon>Peptostreptococcales</taxon>
        <taxon>Anaerovoracaceae</taxon>
        <taxon>Emergencia</taxon>
    </lineage>
</organism>
<keyword evidence="1" id="KW-0233">DNA recombination</keyword>
<comment type="caution">
    <text evidence="3">The sequence shown here is derived from an EMBL/GenBank/DDBJ whole genome shotgun (WGS) entry which is preliminary data.</text>
</comment>
<evidence type="ECO:0000259" key="2">
    <source>
        <dbReference type="PROSITE" id="PS51898"/>
    </source>
</evidence>
<dbReference type="InterPro" id="IPR013762">
    <property type="entry name" value="Integrase-like_cat_sf"/>
</dbReference>
<dbReference type="Pfam" id="PF00589">
    <property type="entry name" value="Phage_integrase"/>
    <property type="match status" value="1"/>
</dbReference>
<gene>
    <name evidence="3" type="ORF">DW099_19750</name>
</gene>
<dbReference type="Proteomes" id="UP000284841">
    <property type="component" value="Unassembled WGS sequence"/>
</dbReference>
<dbReference type="Gene3D" id="1.10.443.10">
    <property type="entry name" value="Intergrase catalytic core"/>
    <property type="match status" value="1"/>
</dbReference>
<keyword evidence="4" id="KW-1185">Reference proteome</keyword>
<dbReference type="InterPro" id="IPR002104">
    <property type="entry name" value="Integrase_catalytic"/>
</dbReference>